<keyword evidence="8" id="KW-1185">Reference proteome</keyword>
<keyword evidence="5 6" id="KW-0663">Pyridoxal phosphate</keyword>
<dbReference type="PANTHER" id="PTHR42684">
    <property type="entry name" value="ADENOSYLMETHIONINE-8-AMINO-7-OXONONANOATE AMINOTRANSFERASE"/>
    <property type="match status" value="1"/>
</dbReference>
<evidence type="ECO:0000256" key="3">
    <source>
        <dbReference type="ARBA" id="ARBA00022576"/>
    </source>
</evidence>
<organism evidence="7 8">
    <name type="scientific">Sphingopyxis panaciterrulae</name>
    <dbReference type="NCBI Taxonomy" id="462372"/>
    <lineage>
        <taxon>Bacteria</taxon>
        <taxon>Pseudomonadati</taxon>
        <taxon>Pseudomonadota</taxon>
        <taxon>Alphaproteobacteria</taxon>
        <taxon>Sphingomonadales</taxon>
        <taxon>Sphingomonadaceae</taxon>
        <taxon>Sphingopyxis</taxon>
    </lineage>
</organism>
<dbReference type="Gene3D" id="3.90.1150.10">
    <property type="entry name" value="Aspartate Aminotransferase, domain 1"/>
    <property type="match status" value="1"/>
</dbReference>
<sequence length="439" mass="46846">MQTDTPPSLAAFWMPFTDNRAFKREPRMLGAASGMYYRTLGGQPVLDATAGLWCVNAGHGRKHITDAIRKQAEVLDFAPTFQLGHPKAFELAERLASIMPPGLDHVFFTNSGSEAADTALKMALAYQRARGQAGRMRLIGRERGYHGTNFGGTAVGGIGGNRRAFGAQIWGVDHLGHTYRETDAFTRGQPVTNEDMAGELERLIALHGAETIAAVIVEPVAGSTGVLIPPRGYLQQLRDITRRHGIVLIFDEVITGFGRLGAATAAEAFGVTPDILTCAKGLTNGAVPMGAVVANRAIHDAVVADAEAPGIEFFHGYTYSGHPLAAAAGIAALEVYANDALFARSADLASAWEEAIHGLVSAPGVRDIRTIGLVAGIELESRKDAPGRRALEIFHRCFDEGMLIRVTGDIIALSPPLIVEVDQIVEIRDRLARTIAAVG</sequence>
<keyword evidence="4 7" id="KW-0808">Transferase</keyword>
<dbReference type="GO" id="GO:0016223">
    <property type="term" value="F:beta-alanine:pyruvate transaminase activity"/>
    <property type="evidence" value="ECO:0007669"/>
    <property type="project" value="UniProtKB-EC"/>
</dbReference>
<dbReference type="Gene3D" id="3.40.640.10">
    <property type="entry name" value="Type I PLP-dependent aspartate aminotransferase-like (Major domain)"/>
    <property type="match status" value="1"/>
</dbReference>
<keyword evidence="3 7" id="KW-0032">Aminotransferase</keyword>
<dbReference type="InterPro" id="IPR005814">
    <property type="entry name" value="Aminotrans_3"/>
</dbReference>
<evidence type="ECO:0000313" key="7">
    <source>
        <dbReference type="EMBL" id="MBB5705478.1"/>
    </source>
</evidence>
<comment type="cofactor">
    <cofactor evidence="1">
        <name>pyridoxal 5'-phosphate</name>
        <dbReference type="ChEBI" id="CHEBI:597326"/>
    </cofactor>
</comment>
<reference evidence="7 8" key="1">
    <citation type="submission" date="2020-08" db="EMBL/GenBank/DDBJ databases">
        <title>Genomic Encyclopedia of Type Strains, Phase IV (KMG-IV): sequencing the most valuable type-strain genomes for metagenomic binning, comparative biology and taxonomic classification.</title>
        <authorList>
            <person name="Goeker M."/>
        </authorList>
    </citation>
    <scope>NUCLEOTIDE SEQUENCE [LARGE SCALE GENOMIC DNA]</scope>
    <source>
        <strain evidence="7 8">DSM 27163</strain>
    </source>
</reference>
<name>A0A7W9EPD0_9SPHN</name>
<dbReference type="SUPFAM" id="SSF53383">
    <property type="entry name" value="PLP-dependent transferases"/>
    <property type="match status" value="1"/>
</dbReference>
<evidence type="ECO:0000313" key="8">
    <source>
        <dbReference type="Proteomes" id="UP000537161"/>
    </source>
</evidence>
<evidence type="ECO:0000256" key="5">
    <source>
        <dbReference type="ARBA" id="ARBA00022898"/>
    </source>
</evidence>
<dbReference type="CDD" id="cd00610">
    <property type="entry name" value="OAT_like"/>
    <property type="match status" value="1"/>
</dbReference>
<dbReference type="GO" id="GO:0009102">
    <property type="term" value="P:biotin biosynthetic process"/>
    <property type="evidence" value="ECO:0007669"/>
    <property type="project" value="TreeGrafter"/>
</dbReference>
<dbReference type="PANTHER" id="PTHR42684:SF1">
    <property type="entry name" value="BETA-ALANINE--PYRUVATE AMINOTRANSFERASE"/>
    <property type="match status" value="1"/>
</dbReference>
<dbReference type="FunFam" id="3.40.640.10:FF:000014">
    <property type="entry name" value="Adenosylmethionine-8-amino-7-oxononanoate aminotransferase, probable"/>
    <property type="match status" value="1"/>
</dbReference>
<evidence type="ECO:0000256" key="6">
    <source>
        <dbReference type="RuleBase" id="RU003560"/>
    </source>
</evidence>
<dbReference type="InterPro" id="IPR049704">
    <property type="entry name" value="Aminotrans_3_PPA_site"/>
</dbReference>
<dbReference type="InterPro" id="IPR015424">
    <property type="entry name" value="PyrdxlP-dep_Trfase"/>
</dbReference>
<dbReference type="InterPro" id="IPR015422">
    <property type="entry name" value="PyrdxlP-dep_Trfase_small"/>
</dbReference>
<dbReference type="GO" id="GO:0004015">
    <property type="term" value="F:adenosylmethionine-8-amino-7-oxononanoate transaminase activity"/>
    <property type="evidence" value="ECO:0007669"/>
    <property type="project" value="TreeGrafter"/>
</dbReference>
<protein>
    <submittedName>
        <fullName evidence="7">Beta-alanine--pyruvate transaminase</fullName>
        <ecNumber evidence="7">2.6.1.18</ecNumber>
    </submittedName>
</protein>
<dbReference type="GO" id="GO:0030170">
    <property type="term" value="F:pyridoxal phosphate binding"/>
    <property type="evidence" value="ECO:0007669"/>
    <property type="project" value="InterPro"/>
</dbReference>
<comment type="caution">
    <text evidence="7">The sequence shown here is derived from an EMBL/GenBank/DDBJ whole genome shotgun (WGS) entry which is preliminary data.</text>
</comment>
<accession>A0A7W9EPD0</accession>
<evidence type="ECO:0000256" key="1">
    <source>
        <dbReference type="ARBA" id="ARBA00001933"/>
    </source>
</evidence>
<gene>
    <name evidence="7" type="ORF">FHR21_000803</name>
</gene>
<dbReference type="RefSeq" id="WP_184095479.1">
    <property type="nucleotide sequence ID" value="NZ_JACIJH010000001.1"/>
</dbReference>
<dbReference type="EC" id="2.6.1.18" evidence="7"/>
<dbReference type="AlphaFoldDB" id="A0A7W9EPD0"/>
<dbReference type="Proteomes" id="UP000537161">
    <property type="component" value="Unassembled WGS sequence"/>
</dbReference>
<evidence type="ECO:0000256" key="4">
    <source>
        <dbReference type="ARBA" id="ARBA00022679"/>
    </source>
</evidence>
<keyword evidence="7" id="KW-0670">Pyruvate</keyword>
<dbReference type="EMBL" id="JACIJH010000001">
    <property type="protein sequence ID" value="MBB5705478.1"/>
    <property type="molecule type" value="Genomic_DNA"/>
</dbReference>
<dbReference type="InterPro" id="IPR015421">
    <property type="entry name" value="PyrdxlP-dep_Trfase_major"/>
</dbReference>
<dbReference type="Pfam" id="PF00202">
    <property type="entry name" value="Aminotran_3"/>
    <property type="match status" value="1"/>
</dbReference>
<evidence type="ECO:0000256" key="2">
    <source>
        <dbReference type="ARBA" id="ARBA00008954"/>
    </source>
</evidence>
<proteinExistence type="inferred from homology"/>
<comment type="similarity">
    <text evidence="2 6">Belongs to the class-III pyridoxal-phosphate-dependent aminotransferase family.</text>
</comment>
<dbReference type="PROSITE" id="PS00600">
    <property type="entry name" value="AA_TRANSFER_CLASS_3"/>
    <property type="match status" value="1"/>
</dbReference>